<gene>
    <name evidence="1" type="ORF">TELCIR_23986</name>
</gene>
<proteinExistence type="predicted"/>
<keyword evidence="2" id="KW-1185">Reference proteome</keyword>
<dbReference type="EMBL" id="KZ394187">
    <property type="protein sequence ID" value="PIO54644.1"/>
    <property type="molecule type" value="Genomic_DNA"/>
</dbReference>
<protein>
    <submittedName>
        <fullName evidence="1">Uncharacterized protein</fullName>
    </submittedName>
</protein>
<dbReference type="Proteomes" id="UP000230423">
    <property type="component" value="Unassembled WGS sequence"/>
</dbReference>
<evidence type="ECO:0000313" key="2">
    <source>
        <dbReference type="Proteomes" id="UP000230423"/>
    </source>
</evidence>
<accession>A0A2G9T9N1</accession>
<dbReference type="AlphaFoldDB" id="A0A2G9T9N1"/>
<sequence length="163" mass="17524">MTVNSKKVLDARASLLVGEVSYSLNDIAQNIDQALPSAEFAAGDFGHNIIGLSIRKPSTDLLTKMTGSGTRVIHLDWTSPNELFNSWFAYSICDYVTATTTKTSAPTTKGKSTHARKTTIRKKNEVLSTAAPVALSVPTNVEAVPLSPTSFSVSWTCCTNRKA</sequence>
<dbReference type="OrthoDB" id="10045365at2759"/>
<organism evidence="1 2">
    <name type="scientific">Teladorsagia circumcincta</name>
    <name type="common">Brown stomach worm</name>
    <name type="synonym">Ostertagia circumcincta</name>
    <dbReference type="NCBI Taxonomy" id="45464"/>
    <lineage>
        <taxon>Eukaryota</taxon>
        <taxon>Metazoa</taxon>
        <taxon>Ecdysozoa</taxon>
        <taxon>Nematoda</taxon>
        <taxon>Chromadorea</taxon>
        <taxon>Rhabditida</taxon>
        <taxon>Rhabditina</taxon>
        <taxon>Rhabditomorpha</taxon>
        <taxon>Strongyloidea</taxon>
        <taxon>Trichostrongylidae</taxon>
        <taxon>Teladorsagia</taxon>
    </lineage>
</organism>
<feature type="non-terminal residue" evidence="1">
    <location>
        <position position="163"/>
    </location>
</feature>
<evidence type="ECO:0000313" key="1">
    <source>
        <dbReference type="EMBL" id="PIO54644.1"/>
    </source>
</evidence>
<reference evidence="1 2" key="1">
    <citation type="submission" date="2015-09" db="EMBL/GenBank/DDBJ databases">
        <title>Draft genome of the parasitic nematode Teladorsagia circumcincta isolate WARC Sus (inbred).</title>
        <authorList>
            <person name="Mitreva M."/>
        </authorList>
    </citation>
    <scope>NUCLEOTIDE SEQUENCE [LARGE SCALE GENOMIC DNA]</scope>
    <source>
        <strain evidence="1 2">S</strain>
    </source>
</reference>
<name>A0A2G9T9N1_TELCI</name>